<comment type="caution">
    <text evidence="1">The sequence shown here is derived from an EMBL/GenBank/DDBJ whole genome shotgun (WGS) entry which is preliminary data.</text>
</comment>
<accession>J9DMK8</accession>
<gene>
    <name evidence="1" type="ORF">EDEG_03019</name>
</gene>
<dbReference type="VEuPathDB" id="MicrosporidiaDB:EDEG_03019"/>
<evidence type="ECO:0000313" key="2">
    <source>
        <dbReference type="Proteomes" id="UP000003163"/>
    </source>
</evidence>
<keyword evidence="2" id="KW-1185">Reference proteome</keyword>
<protein>
    <submittedName>
        <fullName evidence="1">Uncharacterized protein</fullName>
    </submittedName>
</protein>
<dbReference type="AlphaFoldDB" id="J9DMK8"/>
<name>J9DMK8_EDHAE</name>
<reference evidence="2" key="2">
    <citation type="submission" date="2015-07" db="EMBL/GenBank/DDBJ databases">
        <title>Contrasting host-pathogen interactions and genome evolution in two generalist and specialist microsporidian pathogens of mosquitoes.</title>
        <authorList>
            <consortium name="The Broad Institute Genomics Platform"/>
            <consortium name="The Broad Institute Genome Sequencing Center for Infectious Disease"/>
            <person name="Cuomo C.A."/>
            <person name="Sanscrainte N.D."/>
            <person name="Goldberg J.M."/>
            <person name="Heiman D."/>
            <person name="Young S."/>
            <person name="Zeng Q."/>
            <person name="Becnel J.J."/>
            <person name="Birren B.W."/>
        </authorList>
    </citation>
    <scope>NUCLEOTIDE SEQUENCE [LARGE SCALE GENOMIC DNA]</scope>
    <source>
        <strain evidence="2">USNM 41457</strain>
    </source>
</reference>
<sequence length="240" mass="28408">MLVNQYKEFLVGETMEITNKSESILQRQDKNEIDQFDEILENADNRLFNKFKEIFKKSVLDSIFTSNEFLAKYFTEKAELIKFDDIYEGYDLDNEFEIILKNGFQNKFEDFKNNSQESEESTPFVSKNIKDLITENFSLVLDEINYNSSVLLYFNEIFEKIDCSDQEKWKIYENSIENFLASSYEPLKKVKNILSKKLLNIAKLNYLQNGLEKLIWPLIIQEQNAICDILKKNIVIVIIF</sequence>
<dbReference type="InParanoid" id="J9DMK8"/>
<dbReference type="Proteomes" id="UP000003163">
    <property type="component" value="Unassembled WGS sequence"/>
</dbReference>
<proteinExistence type="predicted"/>
<organism evidence="1 2">
    <name type="scientific">Edhazardia aedis (strain USNM 41457)</name>
    <name type="common">Microsporidian parasite</name>
    <dbReference type="NCBI Taxonomy" id="1003232"/>
    <lineage>
        <taxon>Eukaryota</taxon>
        <taxon>Fungi</taxon>
        <taxon>Fungi incertae sedis</taxon>
        <taxon>Microsporidia</taxon>
        <taxon>Edhazardia</taxon>
    </lineage>
</organism>
<dbReference type="EMBL" id="AFBI03000064">
    <property type="protein sequence ID" value="EJW02572.1"/>
    <property type="molecule type" value="Genomic_DNA"/>
</dbReference>
<evidence type="ECO:0000313" key="1">
    <source>
        <dbReference type="EMBL" id="EJW02572.1"/>
    </source>
</evidence>
<dbReference type="HOGENOM" id="CLU_1156373_0_0_1"/>
<reference evidence="1 2" key="1">
    <citation type="submission" date="2011-08" db="EMBL/GenBank/DDBJ databases">
        <authorList>
            <person name="Liu Z.J."/>
            <person name="Shi F.L."/>
            <person name="Lu J.Q."/>
            <person name="Li M."/>
            <person name="Wang Z.L."/>
        </authorList>
    </citation>
    <scope>NUCLEOTIDE SEQUENCE [LARGE SCALE GENOMIC DNA]</scope>
    <source>
        <strain evidence="1 2">USNM 41457</strain>
    </source>
</reference>